<dbReference type="InterPro" id="IPR001387">
    <property type="entry name" value="Cro/C1-type_HTH"/>
</dbReference>
<protein>
    <submittedName>
        <fullName evidence="2">Putative transcriptional regulator</fullName>
    </submittedName>
</protein>
<dbReference type="SMART" id="SM00530">
    <property type="entry name" value="HTH_XRE"/>
    <property type="match status" value="1"/>
</dbReference>
<feature type="domain" description="HTH cro/C1-type" evidence="1">
    <location>
        <begin position="62"/>
        <end position="103"/>
    </location>
</feature>
<dbReference type="Gene3D" id="1.10.260.40">
    <property type="entry name" value="lambda repressor-like DNA-binding domains"/>
    <property type="match status" value="1"/>
</dbReference>
<name>A0A0W0TQB2_LEGER</name>
<dbReference type="GO" id="GO:0003677">
    <property type="term" value="F:DNA binding"/>
    <property type="evidence" value="ECO:0007669"/>
    <property type="project" value="InterPro"/>
</dbReference>
<dbReference type="STRING" id="448.Lery_1627"/>
<dbReference type="InterPro" id="IPR010982">
    <property type="entry name" value="Lambda_DNA-bd_dom_sf"/>
</dbReference>
<dbReference type="PROSITE" id="PS50943">
    <property type="entry name" value="HTH_CROC1"/>
    <property type="match status" value="1"/>
</dbReference>
<sequence length="180" mass="20062">MVSIRYDLQPKPGFATLPFLFNLSERMDKVGFAKQFACRLKEAMMSAGLTSSRSTSGVCIHQLAEITHYSLQICRRYLRGEAIPEPIKLVEMAEKLNTSPGWLLFGESSHAQNAQKLTIDKKLLHYIFLQAGALYNAAETEDTAAFLTNLANDVSLISASEEQSKKIIDLALSSVNYFNH</sequence>
<dbReference type="CDD" id="cd00093">
    <property type="entry name" value="HTH_XRE"/>
    <property type="match status" value="1"/>
</dbReference>
<evidence type="ECO:0000313" key="3">
    <source>
        <dbReference type="Proteomes" id="UP000054773"/>
    </source>
</evidence>
<dbReference type="Proteomes" id="UP000054773">
    <property type="component" value="Unassembled WGS sequence"/>
</dbReference>
<reference evidence="2 3" key="1">
    <citation type="submission" date="2015-11" db="EMBL/GenBank/DDBJ databases">
        <title>Genomic analysis of 38 Legionella species identifies large and diverse effector repertoires.</title>
        <authorList>
            <person name="Burstein D."/>
            <person name="Amaro F."/>
            <person name="Zusman T."/>
            <person name="Lifshitz Z."/>
            <person name="Cohen O."/>
            <person name="Gilbert J.A."/>
            <person name="Pupko T."/>
            <person name="Shuman H.A."/>
            <person name="Segal G."/>
        </authorList>
    </citation>
    <scope>NUCLEOTIDE SEQUENCE [LARGE SCALE GENOMIC DNA]</scope>
    <source>
        <strain evidence="2 3">SE-32A-C8</strain>
    </source>
</reference>
<dbReference type="SUPFAM" id="SSF47413">
    <property type="entry name" value="lambda repressor-like DNA-binding domains"/>
    <property type="match status" value="1"/>
</dbReference>
<accession>A0A0W0TQB2</accession>
<dbReference type="EMBL" id="LNYA01000024">
    <property type="protein sequence ID" value="KTC97788.1"/>
    <property type="molecule type" value="Genomic_DNA"/>
</dbReference>
<evidence type="ECO:0000259" key="1">
    <source>
        <dbReference type="PROSITE" id="PS50943"/>
    </source>
</evidence>
<dbReference type="Pfam" id="PF01381">
    <property type="entry name" value="HTH_3"/>
    <property type="match status" value="1"/>
</dbReference>
<dbReference type="PATRIC" id="fig|448.7.peg.1696"/>
<keyword evidence="3" id="KW-1185">Reference proteome</keyword>
<evidence type="ECO:0000313" key="2">
    <source>
        <dbReference type="EMBL" id="KTC97788.1"/>
    </source>
</evidence>
<dbReference type="AlphaFoldDB" id="A0A0W0TQB2"/>
<proteinExistence type="predicted"/>
<organism evidence="2 3">
    <name type="scientific">Legionella erythra</name>
    <dbReference type="NCBI Taxonomy" id="448"/>
    <lineage>
        <taxon>Bacteria</taxon>
        <taxon>Pseudomonadati</taxon>
        <taxon>Pseudomonadota</taxon>
        <taxon>Gammaproteobacteria</taxon>
        <taxon>Legionellales</taxon>
        <taxon>Legionellaceae</taxon>
        <taxon>Legionella</taxon>
    </lineage>
</organism>
<comment type="caution">
    <text evidence="2">The sequence shown here is derived from an EMBL/GenBank/DDBJ whole genome shotgun (WGS) entry which is preliminary data.</text>
</comment>
<gene>
    <name evidence="2" type="ORF">Lery_1627</name>
</gene>